<dbReference type="PANTHER" id="PTHR34315:SF1">
    <property type="entry name" value="INTRADIOL RING-CLEAVAGE DIOXYGENASES DOMAIN-CONTAINING PROTEIN-RELATED"/>
    <property type="match status" value="1"/>
</dbReference>
<reference evidence="3 4" key="1">
    <citation type="submission" date="2014-12" db="EMBL/GenBank/DDBJ databases">
        <title>Genome sequencing of Alteromonas marina AD001.</title>
        <authorList>
            <person name="Adrian T.G.S."/>
            <person name="Chan K.G."/>
        </authorList>
    </citation>
    <scope>NUCLEOTIDE SEQUENCE [LARGE SCALE GENOMIC DNA]</scope>
    <source>
        <strain evidence="3 4">AD001</strain>
    </source>
</reference>
<accession>A0A0B3YCK3</accession>
<protein>
    <submittedName>
        <fullName evidence="3">Intradiol ring-cleavage dioxygenase</fullName>
    </submittedName>
</protein>
<dbReference type="PANTHER" id="PTHR34315">
    <property type="match status" value="1"/>
</dbReference>
<dbReference type="InterPro" id="IPR015889">
    <property type="entry name" value="Intradiol_dOase_core"/>
</dbReference>
<dbReference type="SUPFAM" id="SSF49482">
    <property type="entry name" value="Aromatic compound dioxygenase"/>
    <property type="match status" value="1"/>
</dbReference>
<dbReference type="EMBL" id="JWLW01000023">
    <property type="protein sequence ID" value="KHT50837.1"/>
    <property type="molecule type" value="Genomic_DNA"/>
</dbReference>
<dbReference type="OrthoDB" id="9805815at2"/>
<organism evidence="3 4">
    <name type="scientific">Alteromonas marina</name>
    <dbReference type="NCBI Taxonomy" id="203795"/>
    <lineage>
        <taxon>Bacteria</taxon>
        <taxon>Pseudomonadati</taxon>
        <taxon>Pseudomonadota</taxon>
        <taxon>Gammaproteobacteria</taxon>
        <taxon>Alteromonadales</taxon>
        <taxon>Alteromonadaceae</taxon>
        <taxon>Alteromonas/Salinimonas group</taxon>
        <taxon>Alteromonas</taxon>
    </lineage>
</organism>
<gene>
    <name evidence="3" type="ORF">RJ41_13775</name>
</gene>
<proteinExistence type="predicted"/>
<feature type="domain" description="Intradiol ring-cleavage dioxygenases" evidence="2">
    <location>
        <begin position="119"/>
        <end position="236"/>
    </location>
</feature>
<keyword evidence="3" id="KW-0223">Dioxygenase</keyword>
<comment type="caution">
    <text evidence="3">The sequence shown here is derived from an EMBL/GenBank/DDBJ whole genome shotgun (WGS) entry which is preliminary data.</text>
</comment>
<sequence>MTSNKLTEKPLKRRRFMKTAVGLTLAPIAIGLWGCGGSNSTSDSSTTSNSSSSNNDTDSNAGSEEDFDGWASGGTSAMTSDFPDDSLFDTASVCSVALTGSQTEGPCYFQSDYIDDISYEQTGLPMMLCLQLIDEACNPLSGYEIEVWHCDVDGVYSGDTSDSADARGFNSAFCTGNEADALRAKWFRGIAVTDASGRINLKSCFPGWYSSRAIHIHFRIRRNNTDQLVSQFGFSDSFCQDICTNHPDYSHRGEPDTLLGQDTVFGSDYNEYTFNVSQNEDGSLLAYKRIIISD</sequence>
<dbReference type="Pfam" id="PF00775">
    <property type="entry name" value="Dioxygenase_C"/>
    <property type="match status" value="1"/>
</dbReference>
<dbReference type="Proteomes" id="UP000031197">
    <property type="component" value="Unassembled WGS sequence"/>
</dbReference>
<dbReference type="GO" id="GO:0016702">
    <property type="term" value="F:oxidoreductase activity, acting on single donors with incorporation of molecular oxygen, incorporation of two atoms of oxygen"/>
    <property type="evidence" value="ECO:0007669"/>
    <property type="project" value="InterPro"/>
</dbReference>
<dbReference type="Gene3D" id="2.60.130.10">
    <property type="entry name" value="Aromatic compound dioxygenase"/>
    <property type="match status" value="1"/>
</dbReference>
<keyword evidence="4" id="KW-1185">Reference proteome</keyword>
<keyword evidence="3" id="KW-0560">Oxidoreductase</keyword>
<evidence type="ECO:0000313" key="3">
    <source>
        <dbReference type="EMBL" id="KHT50837.1"/>
    </source>
</evidence>
<evidence type="ECO:0000259" key="2">
    <source>
        <dbReference type="Pfam" id="PF00775"/>
    </source>
</evidence>
<feature type="region of interest" description="Disordered" evidence="1">
    <location>
        <begin position="41"/>
        <end position="75"/>
    </location>
</feature>
<dbReference type="AlphaFoldDB" id="A0A0B3YCK3"/>
<dbReference type="RefSeq" id="WP_039221819.1">
    <property type="nucleotide sequence ID" value="NZ_JWLW01000023.1"/>
</dbReference>
<dbReference type="GO" id="GO:0008199">
    <property type="term" value="F:ferric iron binding"/>
    <property type="evidence" value="ECO:0007669"/>
    <property type="project" value="InterPro"/>
</dbReference>
<feature type="compositionally biased region" description="Low complexity" evidence="1">
    <location>
        <begin position="41"/>
        <end position="60"/>
    </location>
</feature>
<dbReference type="InterPro" id="IPR000627">
    <property type="entry name" value="Intradiol_dOase_C"/>
</dbReference>
<evidence type="ECO:0000256" key="1">
    <source>
        <dbReference type="SAM" id="MobiDB-lite"/>
    </source>
</evidence>
<name>A0A0B3YCK3_9ALTE</name>
<evidence type="ECO:0000313" key="4">
    <source>
        <dbReference type="Proteomes" id="UP000031197"/>
    </source>
</evidence>